<reference evidence="8 9" key="1">
    <citation type="submission" date="2024-02" db="EMBL/GenBank/DDBJ databases">
        <authorList>
            <person name="Chen Y."/>
            <person name="Shah S."/>
            <person name="Dougan E. K."/>
            <person name="Thang M."/>
            <person name="Chan C."/>
        </authorList>
    </citation>
    <scope>NUCLEOTIDE SEQUENCE [LARGE SCALE GENOMIC DNA]</scope>
</reference>
<dbReference type="SUPFAM" id="SSF47473">
    <property type="entry name" value="EF-hand"/>
    <property type="match status" value="1"/>
</dbReference>
<evidence type="ECO:0000256" key="5">
    <source>
        <dbReference type="ARBA" id="ARBA00023136"/>
    </source>
</evidence>
<sequence>MDDVGALPEQLEKVLKDHRKELFERLDLWLSSCYDSRPVPSPARKGFDIKAASSETLKMSWESPDMSHIASSAPTSSLQEELSEYELAQQVHTKMVRDFAHMQTVSEVEESNNSTWWARFCKRIEHIVDAPYFGAFFLTMVVSNSVLIGVSLELQATDDGFSGQDVLQGFNTFYAAIFSVEAGMRLVACGLYRYVWASQDWAWNWLDVFVVISSWLELILDFVSSAETVGGTNTNLRVFRLLRVGRLVRVVRVVRVVKFFRSLRTLVQSLVGTLKALVWSMVLLAMIIYIFAILFTDTVLGQLKEHSQTPDVLDGRLDLLFGSLYLSVTTLFRSISNGNSWGDAGDALETIPEQGYFWAQVLNFYIAFCSFAVLNVMTGVFCNSAIKAAERDHEMQILSLVQTRRDLREQVEFLFHKMDSHGRGKVTIHDFEKNFNDEAVVAFFESMEISAMDAWTLFVTLDVDGDHTVGVDEFVERCLQLHGPAKSTDLFALRQQTEKLIKQGQGLVEGQRQIDRHVAYLSWAIGHLSEGAGSQDPHHWI</sequence>
<feature type="transmembrane region" description="Helical" evidence="6">
    <location>
        <begin position="172"/>
        <end position="195"/>
    </location>
</feature>
<dbReference type="EMBL" id="CAXAMN010023651">
    <property type="protein sequence ID" value="CAK9079418.1"/>
    <property type="molecule type" value="Genomic_DNA"/>
</dbReference>
<dbReference type="PROSITE" id="PS00018">
    <property type="entry name" value="EF_HAND_1"/>
    <property type="match status" value="1"/>
</dbReference>
<dbReference type="InterPro" id="IPR011992">
    <property type="entry name" value="EF-hand-dom_pair"/>
</dbReference>
<keyword evidence="5 6" id="KW-0472">Membrane</keyword>
<keyword evidence="3" id="KW-0106">Calcium</keyword>
<comment type="subcellular location">
    <subcellularLocation>
        <location evidence="1">Membrane</location>
        <topology evidence="1">Multi-pass membrane protein</topology>
    </subcellularLocation>
</comment>
<dbReference type="InterPro" id="IPR043203">
    <property type="entry name" value="VGCC_Ca_Na"/>
</dbReference>
<evidence type="ECO:0000313" key="9">
    <source>
        <dbReference type="Proteomes" id="UP001642484"/>
    </source>
</evidence>
<name>A0ABP0PVK3_9DINO</name>
<dbReference type="Proteomes" id="UP001642484">
    <property type="component" value="Unassembled WGS sequence"/>
</dbReference>
<keyword evidence="2 6" id="KW-0812">Transmembrane</keyword>
<gene>
    <name evidence="8" type="ORF">CCMP2556_LOCUS39108</name>
</gene>
<dbReference type="SUPFAM" id="SSF81324">
    <property type="entry name" value="Voltage-gated potassium channels"/>
    <property type="match status" value="1"/>
</dbReference>
<dbReference type="Gene3D" id="1.10.238.10">
    <property type="entry name" value="EF-hand"/>
    <property type="match status" value="1"/>
</dbReference>
<protein>
    <recommendedName>
        <fullName evidence="7">Ion transport domain-containing protein</fullName>
    </recommendedName>
</protein>
<comment type="caution">
    <text evidence="8">The sequence shown here is derived from an EMBL/GenBank/DDBJ whole genome shotgun (WGS) entry which is preliminary data.</text>
</comment>
<keyword evidence="4 6" id="KW-1133">Transmembrane helix</keyword>
<feature type="transmembrane region" description="Helical" evidence="6">
    <location>
        <begin position="276"/>
        <end position="296"/>
    </location>
</feature>
<evidence type="ECO:0000313" key="8">
    <source>
        <dbReference type="EMBL" id="CAK9079418.1"/>
    </source>
</evidence>
<accession>A0ABP0PVK3</accession>
<dbReference type="Pfam" id="PF00520">
    <property type="entry name" value="Ion_trans"/>
    <property type="match status" value="1"/>
</dbReference>
<organism evidence="8 9">
    <name type="scientific">Durusdinium trenchii</name>
    <dbReference type="NCBI Taxonomy" id="1381693"/>
    <lineage>
        <taxon>Eukaryota</taxon>
        <taxon>Sar</taxon>
        <taxon>Alveolata</taxon>
        <taxon>Dinophyceae</taxon>
        <taxon>Suessiales</taxon>
        <taxon>Symbiodiniaceae</taxon>
        <taxon>Durusdinium</taxon>
    </lineage>
</organism>
<evidence type="ECO:0000259" key="7">
    <source>
        <dbReference type="Pfam" id="PF00520"/>
    </source>
</evidence>
<evidence type="ECO:0000256" key="3">
    <source>
        <dbReference type="ARBA" id="ARBA00022837"/>
    </source>
</evidence>
<proteinExistence type="predicted"/>
<dbReference type="Gene3D" id="1.20.120.350">
    <property type="entry name" value="Voltage-gated potassium channels. Chain C"/>
    <property type="match status" value="1"/>
</dbReference>
<feature type="transmembrane region" description="Helical" evidence="6">
    <location>
        <begin position="132"/>
        <end position="152"/>
    </location>
</feature>
<keyword evidence="9" id="KW-1185">Reference proteome</keyword>
<dbReference type="InterPro" id="IPR005821">
    <property type="entry name" value="Ion_trans_dom"/>
</dbReference>
<feature type="transmembrane region" description="Helical" evidence="6">
    <location>
        <begin position="356"/>
        <end position="381"/>
    </location>
</feature>
<dbReference type="InterPro" id="IPR018247">
    <property type="entry name" value="EF_Hand_1_Ca_BS"/>
</dbReference>
<dbReference type="PANTHER" id="PTHR10037">
    <property type="entry name" value="VOLTAGE-GATED CATION CHANNEL CALCIUM AND SODIUM"/>
    <property type="match status" value="1"/>
</dbReference>
<dbReference type="Gene3D" id="1.10.287.70">
    <property type="match status" value="1"/>
</dbReference>
<evidence type="ECO:0000256" key="4">
    <source>
        <dbReference type="ARBA" id="ARBA00022989"/>
    </source>
</evidence>
<evidence type="ECO:0000256" key="6">
    <source>
        <dbReference type="SAM" id="Phobius"/>
    </source>
</evidence>
<evidence type="ECO:0000256" key="1">
    <source>
        <dbReference type="ARBA" id="ARBA00004141"/>
    </source>
</evidence>
<dbReference type="InterPro" id="IPR027359">
    <property type="entry name" value="Volt_channel_dom_sf"/>
</dbReference>
<evidence type="ECO:0000256" key="2">
    <source>
        <dbReference type="ARBA" id="ARBA00022692"/>
    </source>
</evidence>
<feature type="domain" description="Ion transport" evidence="7">
    <location>
        <begin position="131"/>
        <end position="384"/>
    </location>
</feature>
<dbReference type="PANTHER" id="PTHR10037:SF230">
    <property type="entry name" value="CA[2+]-CHANNEL PROTEIN ALPHA[[1]] SUBUNIT T, ISOFORM F"/>
    <property type="match status" value="1"/>
</dbReference>